<evidence type="ECO:0000313" key="1">
    <source>
        <dbReference type="EMBL" id="CAG8400798.1"/>
    </source>
</evidence>
<protein>
    <submittedName>
        <fullName evidence="1">Uncharacterized protein</fullName>
    </submittedName>
</protein>
<evidence type="ECO:0000313" key="2">
    <source>
        <dbReference type="Proteomes" id="UP001152649"/>
    </source>
</evidence>
<comment type="caution">
    <text evidence="1">The sequence shown here is derived from an EMBL/GenBank/DDBJ whole genome shotgun (WGS) entry which is preliminary data.</text>
</comment>
<dbReference type="Proteomes" id="UP001152649">
    <property type="component" value="Unassembled WGS sequence"/>
</dbReference>
<proteinExistence type="predicted"/>
<dbReference type="OrthoDB" id="5401170at2759"/>
<accession>A0A9W4JM47</accession>
<name>A0A9W4JM47_9EURO</name>
<reference evidence="1" key="1">
    <citation type="submission" date="2021-07" db="EMBL/GenBank/DDBJ databases">
        <authorList>
            <person name="Branca A.L. A."/>
        </authorList>
    </citation>
    <scope>NUCLEOTIDE SEQUENCE</scope>
</reference>
<dbReference type="EMBL" id="CAJVPG010000377">
    <property type="protein sequence ID" value="CAG8400798.1"/>
    <property type="molecule type" value="Genomic_DNA"/>
</dbReference>
<organism evidence="1 2">
    <name type="scientific">Penicillium salamii</name>
    <dbReference type="NCBI Taxonomy" id="1612424"/>
    <lineage>
        <taxon>Eukaryota</taxon>
        <taxon>Fungi</taxon>
        <taxon>Dikarya</taxon>
        <taxon>Ascomycota</taxon>
        <taxon>Pezizomycotina</taxon>
        <taxon>Eurotiomycetes</taxon>
        <taxon>Eurotiomycetidae</taxon>
        <taxon>Eurotiales</taxon>
        <taxon>Aspergillaceae</taxon>
        <taxon>Penicillium</taxon>
    </lineage>
</organism>
<keyword evidence="2" id="KW-1185">Reference proteome</keyword>
<gene>
    <name evidence="1" type="ORF">PSALAMII_LOCUS7769</name>
</gene>
<sequence length="249" mass="28545">MEYLTDLEGTQVTFDAVADPPFNFPAQKWIILEKLGEDSNRLTKEDIAAELGPSDTAGKFLCRPAGEVDDNRRAFLRIYQQLPIAGTETKKAAVRASQAVNSPPDYPELIAFRTFMKLGCDVVPRLLGYQERQQDHDEGVPGGYITYILWEKSRWRAIRDQFRQVYTKFLLCGFIPCMAGPSKIIHDKSSGQMHICGFKRAARFDEPRQWSDINYFLYGLIHPSGKRIYWEGTPPETADWIEDVNGWTW</sequence>
<dbReference type="AlphaFoldDB" id="A0A9W4JM47"/>